<comment type="similarity">
    <text evidence="6">Belongs to the RuvA family.</text>
</comment>
<evidence type="ECO:0000256" key="5">
    <source>
        <dbReference type="ARBA" id="ARBA00023204"/>
    </source>
</evidence>
<feature type="region of interest" description="Domain III" evidence="6">
    <location>
        <begin position="181"/>
        <end position="241"/>
    </location>
</feature>
<evidence type="ECO:0000313" key="10">
    <source>
        <dbReference type="Proteomes" id="UP000184066"/>
    </source>
</evidence>
<protein>
    <recommendedName>
        <fullName evidence="6">Holliday junction branch migration complex subunit RuvA</fullName>
    </recommendedName>
</protein>
<feature type="domain" description="Helix-hairpin-helix DNA-binding motif class 1" evidence="8">
    <location>
        <begin position="108"/>
        <end position="127"/>
    </location>
</feature>
<dbReference type="SUPFAM" id="SSF47781">
    <property type="entry name" value="RuvA domain 2-like"/>
    <property type="match status" value="1"/>
</dbReference>
<keyword evidence="2 6" id="KW-0227">DNA damage</keyword>
<dbReference type="STRING" id="1189325.SAMN04488119_101537"/>
<dbReference type="OrthoDB" id="5293449at2"/>
<keyword evidence="9" id="KW-0067">ATP-binding</keyword>
<comment type="subcellular location">
    <subcellularLocation>
        <location evidence="6">Cytoplasm</location>
    </subcellularLocation>
</comment>
<accession>A0A1M7TVY2</accession>
<comment type="caution">
    <text evidence="6">Lacks conserved residue(s) required for the propagation of feature annotation.</text>
</comment>
<dbReference type="GO" id="GO:0000400">
    <property type="term" value="F:four-way junction DNA binding"/>
    <property type="evidence" value="ECO:0007669"/>
    <property type="project" value="UniProtKB-UniRule"/>
</dbReference>
<evidence type="ECO:0000256" key="3">
    <source>
        <dbReference type="ARBA" id="ARBA00023125"/>
    </source>
</evidence>
<evidence type="ECO:0000256" key="1">
    <source>
        <dbReference type="ARBA" id="ARBA00022490"/>
    </source>
</evidence>
<evidence type="ECO:0000256" key="6">
    <source>
        <dbReference type="HAMAP-Rule" id="MF_00031"/>
    </source>
</evidence>
<dbReference type="GO" id="GO:0005524">
    <property type="term" value="F:ATP binding"/>
    <property type="evidence" value="ECO:0007669"/>
    <property type="project" value="InterPro"/>
</dbReference>
<dbReference type="Gene3D" id="2.40.50.140">
    <property type="entry name" value="Nucleic acid-binding proteins"/>
    <property type="match status" value="1"/>
</dbReference>
<dbReference type="GO" id="GO:0005737">
    <property type="term" value="C:cytoplasm"/>
    <property type="evidence" value="ECO:0007669"/>
    <property type="project" value="UniProtKB-SubCell"/>
</dbReference>
<dbReference type="GO" id="GO:0006310">
    <property type="term" value="P:DNA recombination"/>
    <property type="evidence" value="ECO:0007669"/>
    <property type="project" value="UniProtKB-UniRule"/>
</dbReference>
<dbReference type="InterPro" id="IPR000085">
    <property type="entry name" value="RuvA"/>
</dbReference>
<dbReference type="EMBL" id="FRDL01000010">
    <property type="protein sequence ID" value="SHN74862.1"/>
    <property type="molecule type" value="Genomic_DNA"/>
</dbReference>
<dbReference type="Gene3D" id="1.10.150.20">
    <property type="entry name" value="5' to 3' exonuclease, C-terminal subdomain"/>
    <property type="match status" value="1"/>
</dbReference>
<keyword evidence="9" id="KW-0347">Helicase</keyword>
<evidence type="ECO:0000256" key="7">
    <source>
        <dbReference type="SAM" id="MobiDB-lite"/>
    </source>
</evidence>
<dbReference type="GO" id="GO:0006281">
    <property type="term" value="P:DNA repair"/>
    <property type="evidence" value="ECO:0007669"/>
    <property type="project" value="UniProtKB-UniRule"/>
</dbReference>
<feature type="domain" description="Helix-hairpin-helix DNA-binding motif class 1" evidence="8">
    <location>
        <begin position="196"/>
        <end position="215"/>
    </location>
</feature>
<dbReference type="GO" id="GO:0009378">
    <property type="term" value="F:four-way junction helicase activity"/>
    <property type="evidence" value="ECO:0007669"/>
    <property type="project" value="InterPro"/>
</dbReference>
<name>A0A1M7TVY2_9RHOB</name>
<dbReference type="Pfam" id="PF01330">
    <property type="entry name" value="RuvA_N"/>
    <property type="match status" value="1"/>
</dbReference>
<keyword evidence="1 6" id="KW-0963">Cytoplasm</keyword>
<reference evidence="9 10" key="1">
    <citation type="submission" date="2016-12" db="EMBL/GenBank/DDBJ databases">
        <authorList>
            <person name="Song W.-J."/>
            <person name="Kurnit D.M."/>
        </authorList>
    </citation>
    <scope>NUCLEOTIDE SEQUENCE [LARGE SCALE GENOMIC DNA]</scope>
    <source>
        <strain evidence="9 10">CGMCC 1.10808</strain>
    </source>
</reference>
<keyword evidence="9" id="KW-0547">Nucleotide-binding</keyword>
<dbReference type="Proteomes" id="UP000184066">
    <property type="component" value="Unassembled WGS sequence"/>
</dbReference>
<dbReference type="RefSeq" id="WP_072748184.1">
    <property type="nucleotide sequence ID" value="NZ_FOHL01000001.1"/>
</dbReference>
<keyword evidence="10" id="KW-1185">Reference proteome</keyword>
<dbReference type="GO" id="GO:0048476">
    <property type="term" value="C:Holliday junction resolvase complex"/>
    <property type="evidence" value="ECO:0007669"/>
    <property type="project" value="UniProtKB-UniRule"/>
</dbReference>
<feature type="region of interest" description="Disordered" evidence="7">
    <location>
        <begin position="138"/>
        <end position="175"/>
    </location>
</feature>
<evidence type="ECO:0000259" key="8">
    <source>
        <dbReference type="SMART" id="SM00278"/>
    </source>
</evidence>
<dbReference type="SMART" id="SM00278">
    <property type="entry name" value="HhH1"/>
    <property type="match status" value="3"/>
</dbReference>
<feature type="region of interest" description="Domain I" evidence="6">
    <location>
        <begin position="1"/>
        <end position="64"/>
    </location>
</feature>
<evidence type="ECO:0000256" key="4">
    <source>
        <dbReference type="ARBA" id="ARBA00023172"/>
    </source>
</evidence>
<keyword evidence="9" id="KW-0378">Hydrolase</keyword>
<feature type="compositionally biased region" description="Low complexity" evidence="7">
    <location>
        <begin position="155"/>
        <end position="165"/>
    </location>
</feature>
<keyword evidence="4 6" id="KW-0233">DNA recombination</keyword>
<organism evidence="9 10">
    <name type="scientific">Oceanicella actignis</name>
    <dbReference type="NCBI Taxonomy" id="1189325"/>
    <lineage>
        <taxon>Bacteria</taxon>
        <taxon>Pseudomonadati</taxon>
        <taxon>Pseudomonadota</taxon>
        <taxon>Alphaproteobacteria</taxon>
        <taxon>Rhodobacterales</taxon>
        <taxon>Paracoccaceae</taxon>
        <taxon>Oceanicella</taxon>
    </lineage>
</organism>
<dbReference type="InterPro" id="IPR010994">
    <property type="entry name" value="RuvA_2-like"/>
</dbReference>
<keyword evidence="3 6" id="KW-0238">DNA-binding</keyword>
<dbReference type="InterPro" id="IPR013849">
    <property type="entry name" value="DNA_helicase_Holl-junc_RuvA_I"/>
</dbReference>
<comment type="function">
    <text evidence="6">The RuvA-RuvB-RuvC complex processes Holliday junction (HJ) DNA during genetic recombination and DNA repair, while the RuvA-RuvB complex plays an important role in the rescue of blocked DNA replication forks via replication fork reversal (RFR). RuvA specifically binds to HJ cruciform DNA, conferring on it an open structure. The RuvB hexamer acts as an ATP-dependent pump, pulling dsDNA into and through the RuvAB complex. HJ branch migration allows RuvC to scan DNA until it finds its consensus sequence, where it cleaves and resolves the cruciform DNA.</text>
</comment>
<dbReference type="HAMAP" id="MF_00031">
    <property type="entry name" value="DNA_HJ_migration_RuvA"/>
    <property type="match status" value="1"/>
</dbReference>
<keyword evidence="5 6" id="KW-0234">DNA repair</keyword>
<feature type="compositionally biased region" description="Pro residues" evidence="7">
    <location>
        <begin position="142"/>
        <end position="154"/>
    </location>
</feature>
<dbReference type="Pfam" id="PF14520">
    <property type="entry name" value="HHH_5"/>
    <property type="match status" value="1"/>
</dbReference>
<evidence type="ECO:0000313" key="9">
    <source>
        <dbReference type="EMBL" id="SHN74862.1"/>
    </source>
</evidence>
<comment type="subunit">
    <text evidence="6">Homotetramer. Forms an RuvA(8)-RuvB(12)-Holliday junction (HJ) complex. HJ DNA is sandwiched between 2 RuvA tetramers; dsDNA enters through RuvA and exits via RuvB. An RuvB hexamer assembles on each DNA strand where it exits the tetramer. Each RuvB hexamer is contacted by two RuvA subunits (via domain III) on 2 adjacent RuvB subunits; this complex drives branch migration. In the full resolvosome a probable DNA-RuvA(4)-RuvB(12)-RuvC(2) complex forms which resolves the HJ.</text>
</comment>
<dbReference type="SUPFAM" id="SSF50249">
    <property type="entry name" value="Nucleic acid-binding proteins"/>
    <property type="match status" value="1"/>
</dbReference>
<evidence type="ECO:0000256" key="2">
    <source>
        <dbReference type="ARBA" id="ARBA00022763"/>
    </source>
</evidence>
<dbReference type="NCBIfam" id="TIGR00084">
    <property type="entry name" value="ruvA"/>
    <property type="match status" value="1"/>
</dbReference>
<comment type="domain">
    <text evidence="6">Has three domains with a flexible linker between the domains II and III and assumes an 'L' shape. Domain III is highly mobile and contacts RuvB.</text>
</comment>
<feature type="domain" description="Helix-hairpin-helix DNA-binding motif class 1" evidence="8">
    <location>
        <begin position="73"/>
        <end position="92"/>
    </location>
</feature>
<dbReference type="AlphaFoldDB" id="A0A1M7TVY2"/>
<dbReference type="InterPro" id="IPR012340">
    <property type="entry name" value="NA-bd_OB-fold"/>
</dbReference>
<gene>
    <name evidence="6" type="primary">ruvA</name>
    <name evidence="9" type="ORF">SAMN05216200_110117</name>
</gene>
<sequence length="241" mass="24824">MIGKITGRIDHIAEDHVLIEAAGVGYVIHCSARTLRQLPPAGEVAALYTELLVREDLMQLFGFATLLEKEWHRLLCSVQGVGAKAALAILGELGPEALSLAIAAGDARMIRAAPGVGPKLAARVVNELRDKAPALMHRAAPPARPAAPPVPPAEGAPEAADAPPAGSRARRKTAAKYPAAAEARAAQLRAAEARAAALAALRGVGFSAAEAAAAVAEAADRHEGDEKALIEAALRKLAPKT</sequence>
<dbReference type="InterPro" id="IPR003583">
    <property type="entry name" value="Hlx-hairpin-Hlx_DNA-bd_motif"/>
</dbReference>
<proteinExistence type="inferred from homology"/>